<dbReference type="AlphaFoldDB" id="E1WJZ6"/>
<reference evidence="1 2" key="1">
    <citation type="journal article" date="2010" name="Microbiology">
        <title>Twenty-eight divergent polysaccharide loci specifying within- and amongst-strain capsule diversity in three strains of Bacteroides fragilis.</title>
        <authorList>
            <person name="Patrick S."/>
            <person name="Blakely G.W."/>
            <person name="Houston S."/>
            <person name="Moore J."/>
            <person name="Abratt V.R."/>
            <person name="Bertalan M."/>
            <person name="Cerdeno-Tarraga A.M."/>
            <person name="Quail M.A."/>
            <person name="Corton N."/>
            <person name="Corton C."/>
            <person name="Bignell A."/>
            <person name="Barron A."/>
            <person name="Clark L."/>
            <person name="Bentley S.D."/>
            <person name="Parkhill J."/>
        </authorList>
    </citation>
    <scope>NUCLEOTIDE SEQUENCE [LARGE SCALE GENOMIC DNA]</scope>
    <source>
        <strain evidence="1 2">638R</strain>
    </source>
</reference>
<evidence type="ECO:0000313" key="1">
    <source>
        <dbReference type="EMBL" id="CBW20717.1"/>
    </source>
</evidence>
<dbReference type="HOGENOM" id="CLU_217118_0_0_10"/>
<accession>E1WJZ6</accession>
<dbReference type="Proteomes" id="UP000008560">
    <property type="component" value="Chromosome"/>
</dbReference>
<dbReference type="KEGG" id="bfg:BF638R_0108"/>
<protein>
    <submittedName>
        <fullName evidence="1">Uncharacterized protein</fullName>
    </submittedName>
</protein>
<dbReference type="EMBL" id="FQ312004">
    <property type="protein sequence ID" value="CBW20717.1"/>
    <property type="molecule type" value="Genomic_DNA"/>
</dbReference>
<evidence type="ECO:0000313" key="2">
    <source>
        <dbReference type="Proteomes" id="UP000008560"/>
    </source>
</evidence>
<name>E1WJZ6_BACF6</name>
<gene>
    <name evidence="1" type="ordered locus">BF638R_0108</name>
</gene>
<sequence>MVRIVFKELISMIFRHYLFANITEAPKSRSDIEENREMSNWTACPVRVLLHKKNTIF</sequence>
<dbReference type="PATRIC" id="fig|862962.3.peg.107"/>
<proteinExistence type="predicted"/>
<organism evidence="1 2">
    <name type="scientific">Bacteroides fragilis (strain 638R)</name>
    <dbReference type="NCBI Taxonomy" id="862962"/>
    <lineage>
        <taxon>Bacteria</taxon>
        <taxon>Pseudomonadati</taxon>
        <taxon>Bacteroidota</taxon>
        <taxon>Bacteroidia</taxon>
        <taxon>Bacteroidales</taxon>
        <taxon>Bacteroidaceae</taxon>
        <taxon>Bacteroides</taxon>
    </lineage>
</organism>